<evidence type="ECO:0000313" key="1">
    <source>
        <dbReference type="EMBL" id="MEJ8850190.1"/>
    </source>
</evidence>
<gene>
    <name evidence="1" type="ORF">WKW82_26355</name>
</gene>
<dbReference type="RefSeq" id="WP_340345433.1">
    <property type="nucleotide sequence ID" value="NZ_JBBKZT010000013.1"/>
</dbReference>
<dbReference type="EMBL" id="JBBKZT010000013">
    <property type="protein sequence ID" value="MEJ8850190.1"/>
    <property type="molecule type" value="Genomic_DNA"/>
</dbReference>
<dbReference type="Pfam" id="PF13835">
    <property type="entry name" value="DUF4194"/>
    <property type="match status" value="1"/>
</dbReference>
<sequence length="211" mass="23440">MPRNWESLAQSSEGIYQVQDFQQALYQLVTQQCLYLRHPSQAVAYRLISRYRSEFTDAADLMGLKLGFSDRLSFCFVVQDVAKAQAMDLKESLFLLTLRQIYHLHANAGDLGVDGVTTVGLPELQESYKLLTKRDLETSRGAMDALLKTARRQGLARQSDADKDDGQPYVIEILPGIAEVLSEYAISRFGAALKVSIPSENTDAEGEETGA</sequence>
<dbReference type="Proteomes" id="UP001385892">
    <property type="component" value="Unassembled WGS sequence"/>
</dbReference>
<accession>A0ABU8WTN0</accession>
<evidence type="ECO:0000313" key="2">
    <source>
        <dbReference type="Proteomes" id="UP001385892"/>
    </source>
</evidence>
<organism evidence="1 2">
    <name type="scientific">Variovorax rhizosphaerae</name>
    <dbReference type="NCBI Taxonomy" id="1836200"/>
    <lineage>
        <taxon>Bacteria</taxon>
        <taxon>Pseudomonadati</taxon>
        <taxon>Pseudomonadota</taxon>
        <taxon>Betaproteobacteria</taxon>
        <taxon>Burkholderiales</taxon>
        <taxon>Comamonadaceae</taxon>
        <taxon>Variovorax</taxon>
    </lineage>
</organism>
<proteinExistence type="predicted"/>
<keyword evidence="2" id="KW-1185">Reference proteome</keyword>
<dbReference type="InterPro" id="IPR025449">
    <property type="entry name" value="JetB"/>
</dbReference>
<protein>
    <submittedName>
        <fullName evidence="1">DUF4194 domain-containing protein</fullName>
    </submittedName>
</protein>
<name>A0ABU8WTN0_9BURK</name>
<reference evidence="1 2" key="1">
    <citation type="submission" date="2024-03" db="EMBL/GenBank/DDBJ databases">
        <title>Novel species of the genus Variovorax.</title>
        <authorList>
            <person name="Liu Q."/>
            <person name="Xin Y.-H."/>
        </authorList>
    </citation>
    <scope>NUCLEOTIDE SEQUENCE [LARGE SCALE GENOMIC DNA]</scope>
    <source>
        <strain evidence="1 2">KACC 18900</strain>
    </source>
</reference>
<comment type="caution">
    <text evidence="1">The sequence shown here is derived from an EMBL/GenBank/DDBJ whole genome shotgun (WGS) entry which is preliminary data.</text>
</comment>